<feature type="domain" description="Chalcone/stilbene synthase C-terminal" evidence="6">
    <location>
        <begin position="216"/>
        <end position="352"/>
    </location>
</feature>
<dbReference type="InterPro" id="IPR016039">
    <property type="entry name" value="Thiolase-like"/>
</dbReference>
<dbReference type="Gene3D" id="3.40.47.10">
    <property type="match status" value="2"/>
</dbReference>
<dbReference type="SUPFAM" id="SSF53901">
    <property type="entry name" value="Thiolase-like"/>
    <property type="match status" value="1"/>
</dbReference>
<dbReference type="InterPro" id="IPR012328">
    <property type="entry name" value="Chalcone/stilbene_synt_C"/>
</dbReference>
<reference evidence="7" key="2">
    <citation type="submission" date="2020-09" db="EMBL/GenBank/DDBJ databases">
        <authorList>
            <person name="Sun Q."/>
            <person name="Zhou Y."/>
        </authorList>
    </citation>
    <scope>NUCLEOTIDE SEQUENCE</scope>
    <source>
        <strain evidence="7">CGMCC 4.7430</strain>
    </source>
</reference>
<evidence type="ECO:0000259" key="5">
    <source>
        <dbReference type="Pfam" id="PF00195"/>
    </source>
</evidence>
<dbReference type="PANTHER" id="PTHR11877">
    <property type="entry name" value="HYDROXYMETHYLGLUTARYL-COA SYNTHASE"/>
    <property type="match status" value="1"/>
</dbReference>
<dbReference type="Pfam" id="PF02797">
    <property type="entry name" value="Chal_sti_synt_C"/>
    <property type="match status" value="1"/>
</dbReference>
<feature type="active site" description="Acyl-thioester intermediate" evidence="4">
    <location>
        <position position="139"/>
    </location>
</feature>
<comment type="similarity">
    <text evidence="1">Belongs to the thiolase-like superfamily. Chalcone/stilbene synthases family.</text>
</comment>
<comment type="caution">
    <text evidence="7">The sequence shown here is derived from an EMBL/GenBank/DDBJ whole genome shotgun (WGS) entry which is preliminary data.</text>
</comment>
<dbReference type="Pfam" id="PF00195">
    <property type="entry name" value="Chal_sti_synt_N"/>
    <property type="match status" value="1"/>
</dbReference>
<dbReference type="InterPro" id="IPR001099">
    <property type="entry name" value="Chalcone/stilbene_synt_N"/>
</dbReference>
<gene>
    <name evidence="7" type="ORF">GCM10012278_34600</name>
</gene>
<name>A0A918A5Q3_9ACTN</name>
<evidence type="ECO:0000313" key="7">
    <source>
        <dbReference type="EMBL" id="GGP07317.1"/>
    </source>
</evidence>
<dbReference type="PIRSF" id="PIRSF000451">
    <property type="entry name" value="PKS_III"/>
    <property type="match status" value="1"/>
</dbReference>
<dbReference type="EMBL" id="BMNK01000005">
    <property type="protein sequence ID" value="GGP07317.1"/>
    <property type="molecule type" value="Genomic_DNA"/>
</dbReference>
<dbReference type="PANTHER" id="PTHR11877:SF99">
    <property type="entry name" value="1,3,6,8-TETRAHYDROXYNAPHTHALENE SYNTHASE"/>
    <property type="match status" value="1"/>
</dbReference>
<evidence type="ECO:0000256" key="4">
    <source>
        <dbReference type="PIRSR" id="PIRSR000451-1"/>
    </source>
</evidence>
<dbReference type="FunFam" id="3.40.47.10:FF:000014">
    <property type="entry name" value="Chalcone synthase 1"/>
    <property type="match status" value="1"/>
</dbReference>
<evidence type="ECO:0000256" key="1">
    <source>
        <dbReference type="ARBA" id="ARBA00005531"/>
    </source>
</evidence>
<evidence type="ECO:0000259" key="6">
    <source>
        <dbReference type="Pfam" id="PF02797"/>
    </source>
</evidence>
<feature type="domain" description="Chalcone/stilbene synthase N-terminal" evidence="5">
    <location>
        <begin position="4"/>
        <end position="200"/>
    </location>
</feature>
<dbReference type="AlphaFoldDB" id="A0A918A5Q3"/>
<accession>A0A918A5Q3</accession>
<dbReference type="InterPro" id="IPR011141">
    <property type="entry name" value="Polyketide_synthase_type-III"/>
</dbReference>
<keyword evidence="3" id="KW-0012">Acyltransferase</keyword>
<dbReference type="GO" id="GO:0030639">
    <property type="term" value="P:polyketide biosynthetic process"/>
    <property type="evidence" value="ECO:0007669"/>
    <property type="project" value="TreeGrafter"/>
</dbReference>
<sequence length="353" mass="37304">MTHIAAVRCAFPPHRYAQSELTDMAARVCLPENADRRLLDRLHGSARVDFRNLALPIEEYEKLTGFGAANDAFVSTAVELGRESVSAALKAARLTPGDVDLIMFTSVTGIAAPSIDARLVAELGLRPDVKRLPIFGLGCVAGAAGIARMHDYLQGWPDHVAVLLSVELCSLTVQRGDSSPAGLVASALFGDGSAAVVFAGDDRGPAGPAGPAVVATRSHLYPGSEHVMGWQVGDGGFRVLLDASVPAVVRQYLAQDVHDFLTDHGVTKEEISAWVCHPGGPKVLEAVSEVLDLPAGALDVTWRSLAAHGNLSSSSVLHVLSETLATRRPEPSTWGLLIAMGPGFCSELVLLRW</sequence>
<keyword evidence="8" id="KW-1185">Reference proteome</keyword>
<dbReference type="Proteomes" id="UP000660745">
    <property type="component" value="Unassembled WGS sequence"/>
</dbReference>
<dbReference type="CDD" id="cd00831">
    <property type="entry name" value="CHS_like"/>
    <property type="match status" value="1"/>
</dbReference>
<proteinExistence type="inferred from homology"/>
<keyword evidence="2" id="KW-0808">Transferase</keyword>
<evidence type="ECO:0000256" key="3">
    <source>
        <dbReference type="ARBA" id="ARBA00023315"/>
    </source>
</evidence>
<evidence type="ECO:0000313" key="8">
    <source>
        <dbReference type="Proteomes" id="UP000660745"/>
    </source>
</evidence>
<protein>
    <submittedName>
        <fullName evidence="7">Stilbene synthase</fullName>
    </submittedName>
</protein>
<evidence type="ECO:0000256" key="2">
    <source>
        <dbReference type="ARBA" id="ARBA00022679"/>
    </source>
</evidence>
<dbReference type="GO" id="GO:0016747">
    <property type="term" value="F:acyltransferase activity, transferring groups other than amino-acyl groups"/>
    <property type="evidence" value="ECO:0007669"/>
    <property type="project" value="InterPro"/>
</dbReference>
<dbReference type="RefSeq" id="WP_189139636.1">
    <property type="nucleotide sequence ID" value="NZ_BMNK01000005.1"/>
</dbReference>
<reference evidence="7" key="1">
    <citation type="journal article" date="2014" name="Int. J. Syst. Evol. Microbiol.">
        <title>Complete genome sequence of Corynebacterium casei LMG S-19264T (=DSM 44701T), isolated from a smear-ripened cheese.</title>
        <authorList>
            <consortium name="US DOE Joint Genome Institute (JGI-PGF)"/>
            <person name="Walter F."/>
            <person name="Albersmeier A."/>
            <person name="Kalinowski J."/>
            <person name="Ruckert C."/>
        </authorList>
    </citation>
    <scope>NUCLEOTIDE SEQUENCE</scope>
    <source>
        <strain evidence="7">CGMCC 4.7430</strain>
    </source>
</reference>
<organism evidence="7 8">
    <name type="scientific">Nonomuraea glycinis</name>
    <dbReference type="NCBI Taxonomy" id="2047744"/>
    <lineage>
        <taxon>Bacteria</taxon>
        <taxon>Bacillati</taxon>
        <taxon>Actinomycetota</taxon>
        <taxon>Actinomycetes</taxon>
        <taxon>Streptosporangiales</taxon>
        <taxon>Streptosporangiaceae</taxon>
        <taxon>Nonomuraea</taxon>
    </lineage>
</organism>